<sequence>MEDNEGLLELLQSATTGRSLQGSATRLNDRDNFISASPLQNSLLATLLPNPSREGPPIVAKKLSAVSKSPSPLDAGSHLMELLRPASGYASQVQSAAESLQELHLDAVKCDSTAISQVKHPSHRANPFGNLITATRHCIAYVLNDRKIRLIAQENAAMGLMDLHDATRVPIVDIAWSMQESAVDSGAGLHAHPSQQLLASVSQGGEVCIGAVYAESNSTLVYEPISATTFPELQPARGVVWNDSNATPLLVVYGAGPELFLLSVGAGSRVATLMTDLDSIHAAKFGDDGGFLYVASLEKIAILSVQSFDKTFSAQTISLMQGARRVWLLSHCLGMIAVAAIENEQLHIIPLYDPTAEVIISMPLPGSPDQQFAVFDQISSTLCVGSLDSSRIICVCLSSFSEPIVSAGSWANDSTSVSVFATSQLHSVFSKVGNDADMFLYAYHKDSVKMHRLSIDWESTKSATEPAHLPSPSQDILRKSSRSSASGGATPTPLAIASTDIGIAPGKQNIKTKPRPNEDSLRSNSSTTSVQDTQKTVTPNYQQELSQLLNSRILPAVESNMNNLEQKIVQKCEDVLNRSVGKPDKLAAAVANQIGQSLRSSLDKSVKEAVENSLLPGLQAIMTDLVGQLSANLSQAIVDSTIEQYKVIMSELTQLRGTVVELQHCAFKLPSAQELAQSVSNEIRQSFSPVAAPQLTRAEELDSQIRAGDGCMALIQLLEVGDIPMLNWILPRLDAASLLESPDMRPPVMLSLIQQLSFDLATLTEVKLDWLAELFTVMDPSISLDPKLADTCSTVLDELFSNLRVIFAETPSNSPVNKKVKTVMRLVRMMMTS</sequence>
<organism evidence="7 8">
    <name type="scientific">Paramicrosporidium saccamoebae</name>
    <dbReference type="NCBI Taxonomy" id="1246581"/>
    <lineage>
        <taxon>Eukaryota</taxon>
        <taxon>Fungi</taxon>
        <taxon>Fungi incertae sedis</taxon>
        <taxon>Cryptomycota</taxon>
        <taxon>Cryptomycota incertae sedis</taxon>
        <taxon>Paramicrosporidium</taxon>
    </lineage>
</organism>
<dbReference type="GO" id="GO:0031087">
    <property type="term" value="P:deadenylation-independent decapping of nuclear-transcribed mRNA"/>
    <property type="evidence" value="ECO:0007669"/>
    <property type="project" value="InterPro"/>
</dbReference>
<dbReference type="Proteomes" id="UP000240830">
    <property type="component" value="Unassembled WGS sequence"/>
</dbReference>
<dbReference type="AlphaFoldDB" id="A0A2H9TFJ0"/>
<dbReference type="InterPro" id="IPR045152">
    <property type="entry name" value="EDC4-like"/>
</dbReference>
<keyword evidence="2" id="KW-0963">Cytoplasm</keyword>
<dbReference type="InterPro" id="IPR049404">
    <property type="entry name" value="EDC4_C"/>
</dbReference>
<keyword evidence="3" id="KW-0853">WD repeat</keyword>
<accession>A0A2H9TFJ0</accession>
<feature type="domain" description="Enhancer of mRNA-decapping protein 4 C-terminal" evidence="6">
    <location>
        <begin position="713"/>
        <end position="821"/>
    </location>
</feature>
<dbReference type="PANTHER" id="PTHR15598">
    <property type="entry name" value="ENHANCER OF MRNA-DECAPPING PROTEIN 4"/>
    <property type="match status" value="1"/>
</dbReference>
<dbReference type="STRING" id="1246581.A0A2H9TFJ0"/>
<dbReference type="Pfam" id="PF21289">
    <property type="entry name" value="EDC4_C"/>
    <property type="match status" value="1"/>
</dbReference>
<dbReference type="OrthoDB" id="21128at2759"/>
<evidence type="ECO:0000313" key="7">
    <source>
        <dbReference type="EMBL" id="PJF16485.1"/>
    </source>
</evidence>
<evidence type="ECO:0000256" key="2">
    <source>
        <dbReference type="ARBA" id="ARBA00022490"/>
    </source>
</evidence>
<comment type="subcellular location">
    <subcellularLocation>
        <location evidence="1">Cytoplasm</location>
    </subcellularLocation>
</comment>
<dbReference type="EMBL" id="MTSL01000219">
    <property type="protein sequence ID" value="PJF16485.1"/>
    <property type="molecule type" value="Genomic_DNA"/>
</dbReference>
<dbReference type="SUPFAM" id="SSF101908">
    <property type="entry name" value="Putative isomerase YbhE"/>
    <property type="match status" value="1"/>
</dbReference>
<gene>
    <name evidence="7" type="ORF">PSACC_03677</name>
</gene>
<evidence type="ECO:0000313" key="8">
    <source>
        <dbReference type="Proteomes" id="UP000240830"/>
    </source>
</evidence>
<feature type="region of interest" description="Disordered" evidence="5">
    <location>
        <begin position="461"/>
        <end position="537"/>
    </location>
</feature>
<proteinExistence type="predicted"/>
<dbReference type="GO" id="GO:0000932">
    <property type="term" value="C:P-body"/>
    <property type="evidence" value="ECO:0007669"/>
    <property type="project" value="TreeGrafter"/>
</dbReference>
<dbReference type="Gene3D" id="1.10.220.100">
    <property type="entry name" value="conserved c-terminal region of ge- 1"/>
    <property type="match status" value="1"/>
</dbReference>
<name>A0A2H9TFJ0_9FUNG</name>
<dbReference type="PANTHER" id="PTHR15598:SF5">
    <property type="entry name" value="ENHANCER OF MRNA-DECAPPING PROTEIN 4"/>
    <property type="match status" value="1"/>
</dbReference>
<dbReference type="InterPro" id="IPR044938">
    <property type="entry name" value="EDC4_C_sf"/>
</dbReference>
<feature type="compositionally biased region" description="Polar residues" evidence="5">
    <location>
        <begin position="522"/>
        <end position="537"/>
    </location>
</feature>
<evidence type="ECO:0000256" key="5">
    <source>
        <dbReference type="SAM" id="MobiDB-lite"/>
    </source>
</evidence>
<keyword evidence="4" id="KW-0677">Repeat</keyword>
<keyword evidence="8" id="KW-1185">Reference proteome</keyword>
<evidence type="ECO:0000256" key="3">
    <source>
        <dbReference type="ARBA" id="ARBA00022574"/>
    </source>
</evidence>
<reference evidence="7 8" key="1">
    <citation type="submission" date="2016-10" db="EMBL/GenBank/DDBJ databases">
        <title>The genome of Paramicrosporidium saccamoebae is the missing link in understanding Cryptomycota and Microsporidia evolution.</title>
        <authorList>
            <person name="Quandt C.A."/>
            <person name="Beaudet D."/>
            <person name="Corsaro D."/>
            <person name="Michel R."/>
            <person name="Corradi N."/>
            <person name="James T."/>
        </authorList>
    </citation>
    <scope>NUCLEOTIDE SEQUENCE [LARGE SCALE GENOMIC DNA]</scope>
    <source>
        <strain evidence="7 8">KSL3</strain>
    </source>
</reference>
<comment type="caution">
    <text evidence="7">The sequence shown here is derived from an EMBL/GenBank/DDBJ whole genome shotgun (WGS) entry which is preliminary data.</text>
</comment>
<evidence type="ECO:0000256" key="4">
    <source>
        <dbReference type="ARBA" id="ARBA00022737"/>
    </source>
</evidence>
<evidence type="ECO:0000259" key="6">
    <source>
        <dbReference type="Pfam" id="PF21289"/>
    </source>
</evidence>
<protein>
    <submittedName>
        <fullName evidence="7">Enhancer of mRNA-decapping protein</fullName>
    </submittedName>
</protein>
<evidence type="ECO:0000256" key="1">
    <source>
        <dbReference type="ARBA" id="ARBA00004496"/>
    </source>
</evidence>